<dbReference type="PANTHER" id="PTHR30461">
    <property type="entry name" value="DNA-INVERTASE FROM LAMBDOID PROPHAGE"/>
    <property type="match status" value="1"/>
</dbReference>
<dbReference type="InterPro" id="IPR006119">
    <property type="entry name" value="Resolv_N"/>
</dbReference>
<keyword evidence="1" id="KW-0238">DNA-binding</keyword>
<keyword evidence="2" id="KW-0233">DNA recombination</keyword>
<accession>A0A366LRT4</accession>
<gene>
    <name evidence="4" type="ORF">DP939_28385</name>
</gene>
<dbReference type="SMART" id="SM00857">
    <property type="entry name" value="Resolvase"/>
    <property type="match status" value="1"/>
</dbReference>
<dbReference type="GO" id="GO:0003677">
    <property type="term" value="F:DNA binding"/>
    <property type="evidence" value="ECO:0007669"/>
    <property type="project" value="UniProtKB-KW"/>
</dbReference>
<dbReference type="Gene3D" id="3.40.50.1390">
    <property type="entry name" value="Resolvase, N-terminal catalytic domain"/>
    <property type="match status" value="1"/>
</dbReference>
<feature type="domain" description="Resolvase/invertase-type recombinase catalytic" evidence="3">
    <location>
        <begin position="48"/>
        <end position="206"/>
    </location>
</feature>
<dbReference type="EMBL" id="QMEY01000015">
    <property type="protein sequence ID" value="RBQ16618.1"/>
    <property type="molecule type" value="Genomic_DNA"/>
</dbReference>
<reference evidence="4 5" key="1">
    <citation type="submission" date="2018-06" db="EMBL/GenBank/DDBJ databases">
        <title>Sphaerisporangium craniellae sp. nov., isolated from a marine sponge in the South China Sea.</title>
        <authorList>
            <person name="Li L."/>
        </authorList>
    </citation>
    <scope>NUCLEOTIDE SEQUENCE [LARGE SCALE GENOMIC DNA]</scope>
    <source>
        <strain evidence="4 5">LHW63015</strain>
    </source>
</reference>
<dbReference type="AlphaFoldDB" id="A0A366LRT4"/>
<dbReference type="PROSITE" id="PS51736">
    <property type="entry name" value="RECOMBINASES_3"/>
    <property type="match status" value="1"/>
</dbReference>
<proteinExistence type="predicted"/>
<dbReference type="Pfam" id="PF00239">
    <property type="entry name" value="Resolvase"/>
    <property type="match status" value="1"/>
</dbReference>
<evidence type="ECO:0000259" key="3">
    <source>
        <dbReference type="PROSITE" id="PS51736"/>
    </source>
</evidence>
<organism evidence="4 5">
    <name type="scientific">Spongiactinospora rosea</name>
    <dbReference type="NCBI Taxonomy" id="2248750"/>
    <lineage>
        <taxon>Bacteria</taxon>
        <taxon>Bacillati</taxon>
        <taxon>Actinomycetota</taxon>
        <taxon>Actinomycetes</taxon>
        <taxon>Streptosporangiales</taxon>
        <taxon>Streptosporangiaceae</taxon>
        <taxon>Spongiactinospora</taxon>
    </lineage>
</organism>
<sequence>MIGPRKPSRKPDIERRTVTSDGQFRTRIDDRIFRQEDRAPTFPEESPVQIVYSRVSTATQSLLRQRHILTEAGLLVRTEGVAEGFQPADGVLLFEDPATTSKIPALDRPAFGKIAAKAHPGDTLTVSELFRLCRDLLDIHAVRNWCQARGVALRVLSGPLSNFHDLAANDATTAVIINVITAVGQFQRDIQNELTVEGIAAAETEGRYRGRPPALDGDRREDVRAAFGEGTSIAALARAHGVSRAAVRTALADLLPGQGVLPRPSA</sequence>
<evidence type="ECO:0000256" key="1">
    <source>
        <dbReference type="ARBA" id="ARBA00023125"/>
    </source>
</evidence>
<evidence type="ECO:0000313" key="4">
    <source>
        <dbReference type="EMBL" id="RBQ16618.1"/>
    </source>
</evidence>
<dbReference type="Proteomes" id="UP000253303">
    <property type="component" value="Unassembled WGS sequence"/>
</dbReference>
<dbReference type="SUPFAM" id="SSF53041">
    <property type="entry name" value="Resolvase-like"/>
    <property type="match status" value="1"/>
</dbReference>
<dbReference type="InterPro" id="IPR036162">
    <property type="entry name" value="Resolvase-like_N_sf"/>
</dbReference>
<protein>
    <submittedName>
        <fullName evidence="4">Recombinase family protein</fullName>
    </submittedName>
</protein>
<evidence type="ECO:0000313" key="5">
    <source>
        <dbReference type="Proteomes" id="UP000253303"/>
    </source>
</evidence>
<keyword evidence="5" id="KW-1185">Reference proteome</keyword>
<dbReference type="PANTHER" id="PTHR30461:SF2">
    <property type="entry name" value="SERINE RECOMBINASE PINE-RELATED"/>
    <property type="match status" value="1"/>
</dbReference>
<name>A0A366LRT4_9ACTN</name>
<comment type="caution">
    <text evidence="4">The sequence shown here is derived from an EMBL/GenBank/DDBJ whole genome shotgun (WGS) entry which is preliminary data.</text>
</comment>
<dbReference type="CDD" id="cd03768">
    <property type="entry name" value="SR_ResInv"/>
    <property type="match status" value="1"/>
</dbReference>
<dbReference type="GO" id="GO:0000150">
    <property type="term" value="F:DNA strand exchange activity"/>
    <property type="evidence" value="ECO:0007669"/>
    <property type="project" value="InterPro"/>
</dbReference>
<dbReference type="InterPro" id="IPR050639">
    <property type="entry name" value="SSR_resolvase"/>
</dbReference>
<evidence type="ECO:0000256" key="2">
    <source>
        <dbReference type="ARBA" id="ARBA00023172"/>
    </source>
</evidence>